<sequence length="198" mass="21647">MIEKTFCRGVVLMRWREKWVAALLVTAVLFGVAKLEEHQVMKTQITHLVRSGEELTVLKKWVMSFVDQGRPETVVPVTADGATPAMAEFSSLQPFREGVVLSYDATIPVTAKGDGLVIYTGHTRQTGKTVTVQYDDGDTVTYGFVGKFLTLPYTTVGTGEPIAELETGAMFLGVQRNGDLMDAEGVKNWLASLRGTGE</sequence>
<dbReference type="Pfam" id="PF01551">
    <property type="entry name" value="Peptidase_M23"/>
    <property type="match status" value="1"/>
</dbReference>
<evidence type="ECO:0000259" key="1">
    <source>
        <dbReference type="Pfam" id="PF01551"/>
    </source>
</evidence>
<name>A0ABX9ZBU3_9BACL</name>
<dbReference type="CDD" id="cd12797">
    <property type="entry name" value="M23_peptidase"/>
    <property type="match status" value="1"/>
</dbReference>
<gene>
    <name evidence="2" type="ORF">EJA12_08385</name>
</gene>
<dbReference type="InterPro" id="IPR016047">
    <property type="entry name" value="M23ase_b-sheet_dom"/>
</dbReference>
<reference evidence="2 3" key="1">
    <citation type="submission" date="2018-12" db="EMBL/GenBank/DDBJ databases">
        <title>Comparitive functional genomics of dry heat resistant strains isolated from the viking spacecraft.</title>
        <authorList>
            <person name="Seuylemezian A."/>
            <person name="Vaishampayan P."/>
        </authorList>
    </citation>
    <scope>NUCLEOTIDE SEQUENCE [LARGE SCALE GENOMIC DNA]</scope>
    <source>
        <strain evidence="2 3">M6-11</strain>
    </source>
</reference>
<dbReference type="EMBL" id="RWGW01000013">
    <property type="protein sequence ID" value="RSK30737.1"/>
    <property type="molecule type" value="Genomic_DNA"/>
</dbReference>
<dbReference type="Proteomes" id="UP000272481">
    <property type="component" value="Unassembled WGS sequence"/>
</dbReference>
<keyword evidence="3" id="KW-1185">Reference proteome</keyword>
<dbReference type="SUPFAM" id="SSF51261">
    <property type="entry name" value="Duplicated hybrid motif"/>
    <property type="match status" value="1"/>
</dbReference>
<accession>A0ABX9ZBU3</accession>
<dbReference type="Gene3D" id="2.70.70.10">
    <property type="entry name" value="Glucose Permease (Domain IIA)"/>
    <property type="match status" value="1"/>
</dbReference>
<protein>
    <recommendedName>
        <fullName evidence="1">M23ase beta-sheet core domain-containing protein</fullName>
    </recommendedName>
</protein>
<organism evidence="2 3">
    <name type="scientific">Bhargavaea beijingensis</name>
    <dbReference type="NCBI Taxonomy" id="426756"/>
    <lineage>
        <taxon>Bacteria</taxon>
        <taxon>Bacillati</taxon>
        <taxon>Bacillota</taxon>
        <taxon>Bacilli</taxon>
        <taxon>Bacillales</taxon>
        <taxon>Caryophanaceae</taxon>
        <taxon>Bhargavaea</taxon>
    </lineage>
</organism>
<evidence type="ECO:0000313" key="3">
    <source>
        <dbReference type="Proteomes" id="UP000272481"/>
    </source>
</evidence>
<proteinExistence type="predicted"/>
<comment type="caution">
    <text evidence="2">The sequence shown here is derived from an EMBL/GenBank/DDBJ whole genome shotgun (WGS) entry which is preliminary data.</text>
</comment>
<feature type="domain" description="M23ase beta-sheet core" evidence="1">
    <location>
        <begin position="96"/>
        <end position="166"/>
    </location>
</feature>
<evidence type="ECO:0000313" key="2">
    <source>
        <dbReference type="EMBL" id="RSK30737.1"/>
    </source>
</evidence>
<dbReference type="InterPro" id="IPR011055">
    <property type="entry name" value="Dup_hybrid_motif"/>
</dbReference>